<name>A0ABT1Y6D8_9FIRM</name>
<gene>
    <name evidence="2" type="ORF">NVS47_13215</name>
</gene>
<sequence>METKSHLLLAKYLLKQLPHFDSALYQKTFIWGCIEPDVNIFTYLKGSLACQRLRGHNYNNTRKYTASLLEKLQGKRSWSLGEFFRLGKLMHYLSDAFTYPHNEHFPGTIWEHCAYEARLHEYFTTYLLSDQKKPLFKDLPGDMGEYIGEAHNQYLRISGDIKNDAKFITQATSRVMAALMHRLPMVCR</sequence>
<dbReference type="Gene3D" id="1.10.575.10">
    <property type="entry name" value="P1 Nuclease"/>
    <property type="match status" value="1"/>
</dbReference>
<dbReference type="Proteomes" id="UP001524944">
    <property type="component" value="Unassembled WGS sequence"/>
</dbReference>
<protein>
    <submittedName>
        <fullName evidence="2">Zinc dependent phospholipase C family protein</fullName>
    </submittedName>
</protein>
<comment type="caution">
    <text evidence="2">The sequence shown here is derived from an EMBL/GenBank/DDBJ whole genome shotgun (WGS) entry which is preliminary data.</text>
</comment>
<organism evidence="2 3">
    <name type="scientific">Dehalobacterium formicoaceticum</name>
    <dbReference type="NCBI Taxonomy" id="51515"/>
    <lineage>
        <taxon>Bacteria</taxon>
        <taxon>Bacillati</taxon>
        <taxon>Bacillota</taxon>
        <taxon>Clostridia</taxon>
        <taxon>Eubacteriales</taxon>
        <taxon>Peptococcaceae</taxon>
        <taxon>Dehalobacterium</taxon>
    </lineage>
</organism>
<proteinExistence type="predicted"/>
<reference evidence="2 3" key="1">
    <citation type="submission" date="2022-08" db="EMBL/GenBank/DDBJ databases">
        <title>Proteogenomics of the novel Dehalobacterium formicoaceticum strain EZ94 highlights a key role of methyltransferases during anaerobic dichloromethane degradation.</title>
        <authorList>
            <person name="Wasmund K."/>
        </authorList>
    </citation>
    <scope>NUCLEOTIDE SEQUENCE [LARGE SCALE GENOMIC DNA]</scope>
    <source>
        <strain evidence="2 3">EZ94</strain>
    </source>
</reference>
<dbReference type="InterPro" id="IPR008947">
    <property type="entry name" value="PLipase_C/P1_nuclease_dom_sf"/>
</dbReference>
<dbReference type="Pfam" id="PF00882">
    <property type="entry name" value="Zn_dep_PLPC"/>
    <property type="match status" value="1"/>
</dbReference>
<evidence type="ECO:0000259" key="1">
    <source>
        <dbReference type="Pfam" id="PF00882"/>
    </source>
</evidence>
<accession>A0ABT1Y6D8</accession>
<evidence type="ECO:0000313" key="2">
    <source>
        <dbReference type="EMBL" id="MCR6546457.1"/>
    </source>
</evidence>
<dbReference type="InterPro" id="IPR029002">
    <property type="entry name" value="PLPC/GPLD1"/>
</dbReference>
<dbReference type="RefSeq" id="WP_157677410.1">
    <property type="nucleotide sequence ID" value="NZ_CP022121.1"/>
</dbReference>
<keyword evidence="3" id="KW-1185">Reference proteome</keyword>
<dbReference type="EMBL" id="JANPWE010000007">
    <property type="protein sequence ID" value="MCR6546457.1"/>
    <property type="molecule type" value="Genomic_DNA"/>
</dbReference>
<dbReference type="SUPFAM" id="SSF48537">
    <property type="entry name" value="Phospholipase C/P1 nuclease"/>
    <property type="match status" value="1"/>
</dbReference>
<feature type="domain" description="Phospholipase C/D" evidence="1">
    <location>
        <begin position="5"/>
        <end position="157"/>
    </location>
</feature>
<evidence type="ECO:0000313" key="3">
    <source>
        <dbReference type="Proteomes" id="UP001524944"/>
    </source>
</evidence>